<keyword evidence="8" id="KW-1185">Reference proteome</keyword>
<protein>
    <recommendedName>
        <fullName evidence="6">EamA domain-containing protein</fullName>
    </recommendedName>
</protein>
<feature type="transmembrane region" description="Helical" evidence="5">
    <location>
        <begin position="51"/>
        <end position="71"/>
    </location>
</feature>
<gene>
    <name evidence="7" type="ORF">LSINAPIS_LOCUS3350</name>
</gene>
<reference evidence="7 8" key="1">
    <citation type="submission" date="2017-07" db="EMBL/GenBank/DDBJ databases">
        <authorList>
            <person name="Talla V."/>
            <person name="Backstrom N."/>
        </authorList>
    </citation>
    <scope>NUCLEOTIDE SEQUENCE [LARGE SCALE GENOMIC DNA]</scope>
</reference>
<dbReference type="AlphaFoldDB" id="A0A5E4PWN3"/>
<dbReference type="GO" id="GO:0016020">
    <property type="term" value="C:membrane"/>
    <property type="evidence" value="ECO:0007669"/>
    <property type="project" value="UniProtKB-SubCell"/>
</dbReference>
<name>A0A5E4PWN3_9NEOP</name>
<feature type="transmembrane region" description="Helical" evidence="5">
    <location>
        <begin position="233"/>
        <end position="252"/>
    </location>
</feature>
<dbReference type="InterPro" id="IPR037185">
    <property type="entry name" value="EmrE-like"/>
</dbReference>
<sequence length="357" mass="39568">MEQQLILSTNKTTMPEHLELQHLVELSAGSGDETHPNLLENKRPLLKRCPYLGLLLATLSSLFFSLCSVIVKSLVNIDPMQLAMFRFIGVLLPTVPIVIYTEQPLFPEGKRILLILRSIVGTVGLMLSFYAFRNMPLADASVIVFSVPVFVALFARVFLKEPCGIWNTISILLTLLGVILITHPPFLFKNDHVELNNNNTLWGAIAAFISTIFGANAYVLLRVLKGLHFSVIMTNFGAIAIIQTLFYSFIFGVLCMPNCGTERFLVVCLALFSYLGQILLTMSLQMEQAGPVAIARSADIVFAFLWQVMFFEEIPSKYSIGGAVLVLSSLMLVGVRKWALALPVDSQLRKKLGVLAQ</sequence>
<feature type="transmembrane region" description="Helical" evidence="5">
    <location>
        <begin position="112"/>
        <end position="132"/>
    </location>
</feature>
<keyword evidence="4 5" id="KW-0472">Membrane</keyword>
<feature type="transmembrane region" description="Helical" evidence="5">
    <location>
        <begin position="166"/>
        <end position="188"/>
    </location>
</feature>
<dbReference type="SUPFAM" id="SSF103481">
    <property type="entry name" value="Multidrug resistance efflux transporter EmrE"/>
    <property type="match status" value="2"/>
</dbReference>
<organism evidence="7 8">
    <name type="scientific">Leptidea sinapis</name>
    <dbReference type="NCBI Taxonomy" id="189913"/>
    <lineage>
        <taxon>Eukaryota</taxon>
        <taxon>Metazoa</taxon>
        <taxon>Ecdysozoa</taxon>
        <taxon>Arthropoda</taxon>
        <taxon>Hexapoda</taxon>
        <taxon>Insecta</taxon>
        <taxon>Pterygota</taxon>
        <taxon>Neoptera</taxon>
        <taxon>Endopterygota</taxon>
        <taxon>Lepidoptera</taxon>
        <taxon>Glossata</taxon>
        <taxon>Ditrysia</taxon>
        <taxon>Papilionoidea</taxon>
        <taxon>Pieridae</taxon>
        <taxon>Dismorphiinae</taxon>
        <taxon>Leptidea</taxon>
    </lineage>
</organism>
<feature type="domain" description="EamA" evidence="6">
    <location>
        <begin position="52"/>
        <end position="182"/>
    </location>
</feature>
<evidence type="ECO:0000256" key="4">
    <source>
        <dbReference type="ARBA" id="ARBA00023136"/>
    </source>
</evidence>
<evidence type="ECO:0000259" key="6">
    <source>
        <dbReference type="Pfam" id="PF00892"/>
    </source>
</evidence>
<feature type="transmembrane region" description="Helical" evidence="5">
    <location>
        <begin position="317"/>
        <end position="335"/>
    </location>
</feature>
<dbReference type="InterPro" id="IPR000620">
    <property type="entry name" value="EamA_dom"/>
</dbReference>
<evidence type="ECO:0000256" key="2">
    <source>
        <dbReference type="ARBA" id="ARBA00022692"/>
    </source>
</evidence>
<feature type="transmembrane region" description="Helical" evidence="5">
    <location>
        <begin position="264"/>
        <end position="281"/>
    </location>
</feature>
<dbReference type="EMBL" id="FZQP02000793">
    <property type="protein sequence ID" value="VVC90441.1"/>
    <property type="molecule type" value="Genomic_DNA"/>
</dbReference>
<dbReference type="PANTHER" id="PTHR22911">
    <property type="entry name" value="ACYL-MALONYL CONDENSING ENZYME-RELATED"/>
    <property type="match status" value="1"/>
</dbReference>
<feature type="transmembrane region" description="Helical" evidence="5">
    <location>
        <begin position="83"/>
        <end position="100"/>
    </location>
</feature>
<feature type="transmembrane region" description="Helical" evidence="5">
    <location>
        <begin position="200"/>
        <end position="221"/>
    </location>
</feature>
<evidence type="ECO:0000256" key="1">
    <source>
        <dbReference type="ARBA" id="ARBA00004141"/>
    </source>
</evidence>
<evidence type="ECO:0000256" key="3">
    <source>
        <dbReference type="ARBA" id="ARBA00022989"/>
    </source>
</evidence>
<evidence type="ECO:0000313" key="7">
    <source>
        <dbReference type="EMBL" id="VVC90441.1"/>
    </source>
</evidence>
<keyword evidence="3 5" id="KW-1133">Transmembrane helix</keyword>
<feature type="transmembrane region" description="Helical" evidence="5">
    <location>
        <begin position="293"/>
        <end position="311"/>
    </location>
</feature>
<accession>A0A5E4PWN3</accession>
<comment type="subcellular location">
    <subcellularLocation>
        <location evidence="1">Membrane</location>
        <topology evidence="1">Multi-pass membrane protein</topology>
    </subcellularLocation>
</comment>
<feature type="transmembrane region" description="Helical" evidence="5">
    <location>
        <begin position="138"/>
        <end position="159"/>
    </location>
</feature>
<keyword evidence="2 5" id="KW-0812">Transmembrane</keyword>
<dbReference type="PANTHER" id="PTHR22911:SF6">
    <property type="entry name" value="SOLUTE CARRIER FAMILY 35 MEMBER G1"/>
    <property type="match status" value="1"/>
</dbReference>
<dbReference type="Proteomes" id="UP000324832">
    <property type="component" value="Unassembled WGS sequence"/>
</dbReference>
<dbReference type="Pfam" id="PF00892">
    <property type="entry name" value="EamA"/>
    <property type="match status" value="1"/>
</dbReference>
<proteinExistence type="predicted"/>
<evidence type="ECO:0000313" key="8">
    <source>
        <dbReference type="Proteomes" id="UP000324832"/>
    </source>
</evidence>
<evidence type="ECO:0000256" key="5">
    <source>
        <dbReference type="SAM" id="Phobius"/>
    </source>
</evidence>